<sequence>MVENSASSFFQHSVEPPSLMNGGRDGLVDLTRVLIQDQKGLKSFHLQRIKKLQALRSRLKSLHLQRIKELQPLRSRLKSLHLQRIKELQALRGRILHLRHHLGCHMISLAFRLWTKLQVNFGCPFLPLSYFDAGAAAAIFNAPFPASSVKVFLEASGGPRGWPTAQSRWELGQRLEDTVLAVVEGLQGPSSPSHAANVVTVKARFPDDSAASIILTVVGEKTGEGDEEVEHFV</sequence>
<evidence type="ECO:0000313" key="2">
    <source>
        <dbReference type="Proteomes" id="UP000018050"/>
    </source>
</evidence>
<proteinExistence type="predicted"/>
<dbReference type="EMBL" id="HG670482">
    <property type="protein sequence ID" value="CDI76880.1"/>
    <property type="molecule type" value="Genomic_DNA"/>
</dbReference>
<accession>U6G9R6</accession>
<dbReference type="RefSeq" id="XP_013252660.1">
    <property type="nucleotide sequence ID" value="XM_013397206.1"/>
</dbReference>
<dbReference type="GeneID" id="25270091"/>
<name>U6G9R6_EIMAC</name>
<protein>
    <submittedName>
        <fullName evidence="1">Uncharacterized protein</fullName>
    </submittedName>
</protein>
<reference evidence="1" key="2">
    <citation type="submission" date="2013-10" db="EMBL/GenBank/DDBJ databases">
        <authorList>
            <person name="Aslett M."/>
        </authorList>
    </citation>
    <scope>NUCLEOTIDE SEQUENCE [LARGE SCALE GENOMIC DNA]</scope>
    <source>
        <strain evidence="1">Houghton</strain>
    </source>
</reference>
<gene>
    <name evidence="1" type="ORF">EAH_00020210</name>
</gene>
<evidence type="ECO:0000313" key="1">
    <source>
        <dbReference type="EMBL" id="CDI76880.1"/>
    </source>
</evidence>
<keyword evidence="2" id="KW-1185">Reference proteome</keyword>
<dbReference type="AlphaFoldDB" id="U6G9R6"/>
<dbReference type="VEuPathDB" id="ToxoDB:EAH_00020210"/>
<organism evidence="1 2">
    <name type="scientific">Eimeria acervulina</name>
    <name type="common">Coccidian parasite</name>
    <dbReference type="NCBI Taxonomy" id="5801"/>
    <lineage>
        <taxon>Eukaryota</taxon>
        <taxon>Sar</taxon>
        <taxon>Alveolata</taxon>
        <taxon>Apicomplexa</taxon>
        <taxon>Conoidasida</taxon>
        <taxon>Coccidia</taxon>
        <taxon>Eucoccidiorida</taxon>
        <taxon>Eimeriorina</taxon>
        <taxon>Eimeriidae</taxon>
        <taxon>Eimeria</taxon>
    </lineage>
</organism>
<reference evidence="1" key="1">
    <citation type="submission" date="2013-10" db="EMBL/GenBank/DDBJ databases">
        <title>Genomic analysis of the causative agents of coccidiosis in chickens.</title>
        <authorList>
            <person name="Reid A.J."/>
            <person name="Blake D."/>
            <person name="Billington K."/>
            <person name="Browne H."/>
            <person name="Dunn M."/>
            <person name="Hung S."/>
            <person name="Kawahara F."/>
            <person name="Miranda-Saavedra D."/>
            <person name="Mourier T."/>
            <person name="Nagra H."/>
            <person name="Otto T.D."/>
            <person name="Rawlings N."/>
            <person name="Sanchez A."/>
            <person name="Sanders M."/>
            <person name="Subramaniam C."/>
            <person name="Tay Y."/>
            <person name="Dear P."/>
            <person name="Doerig C."/>
            <person name="Gruber A."/>
            <person name="Parkinson J."/>
            <person name="Shirley M."/>
            <person name="Wan K.L."/>
            <person name="Berriman M."/>
            <person name="Tomley F."/>
            <person name="Pain A."/>
        </authorList>
    </citation>
    <scope>NUCLEOTIDE SEQUENCE [LARGE SCALE GENOMIC DNA]</scope>
    <source>
        <strain evidence="1">Houghton</strain>
    </source>
</reference>
<dbReference type="Proteomes" id="UP000018050">
    <property type="component" value="Unassembled WGS sequence"/>
</dbReference>